<dbReference type="Proteomes" id="UP001199919">
    <property type="component" value="Unassembled WGS sequence"/>
</dbReference>
<feature type="compositionally biased region" description="Polar residues" evidence="1">
    <location>
        <begin position="1"/>
        <end position="30"/>
    </location>
</feature>
<dbReference type="RefSeq" id="WP_232176583.1">
    <property type="nucleotide sequence ID" value="NZ_JAJPWV010000002.1"/>
</dbReference>
<feature type="region of interest" description="Disordered" evidence="1">
    <location>
        <begin position="1"/>
        <end position="32"/>
    </location>
</feature>
<keyword evidence="3" id="KW-1185">Reference proteome</keyword>
<gene>
    <name evidence="2" type="ORF">LT679_06165</name>
</gene>
<accession>A0ABS8U0J8</accession>
<organism evidence="2 3">
    <name type="scientific">Mucilaginibacter roseus</name>
    <dbReference type="NCBI Taxonomy" id="1528868"/>
    <lineage>
        <taxon>Bacteria</taxon>
        <taxon>Pseudomonadati</taxon>
        <taxon>Bacteroidota</taxon>
        <taxon>Sphingobacteriia</taxon>
        <taxon>Sphingobacteriales</taxon>
        <taxon>Sphingobacteriaceae</taxon>
        <taxon>Mucilaginibacter</taxon>
    </lineage>
</organism>
<name>A0ABS8U0J8_9SPHI</name>
<evidence type="ECO:0000313" key="2">
    <source>
        <dbReference type="EMBL" id="MCD8740182.1"/>
    </source>
</evidence>
<proteinExistence type="predicted"/>
<sequence>MAIFNFTNDQQRPTPYNGDDNNPTQFNGNQPLPEIDENIFIEKNVPKPQFNTTNTQRAEQPTDNNINLLYSFLDRNHEAKGYDDALVNPDSSHLNQNLDALKSELIRTIKKVKTFYEDFIQETEYHIISRSRNGLVDIVEELEMKKRIAVGHLEKVKIIQDSTENNEGDCKGIMISYTRGFKNGLAAISHYEILKRKF</sequence>
<comment type="caution">
    <text evidence="2">The sequence shown here is derived from an EMBL/GenBank/DDBJ whole genome shotgun (WGS) entry which is preliminary data.</text>
</comment>
<protein>
    <submittedName>
        <fullName evidence="2">Uncharacterized protein</fullName>
    </submittedName>
</protein>
<reference evidence="2 3" key="1">
    <citation type="submission" date="2021-12" db="EMBL/GenBank/DDBJ databases">
        <title>Mucilaginibacter roseus genome.</title>
        <authorList>
            <person name="Ferreira J.R."/>
            <person name="Newman J.D."/>
        </authorList>
    </citation>
    <scope>NUCLEOTIDE SEQUENCE [LARGE SCALE GENOMIC DNA]</scope>
    <source>
        <strain evidence="2 3">LMG 28454</strain>
    </source>
</reference>
<evidence type="ECO:0000256" key="1">
    <source>
        <dbReference type="SAM" id="MobiDB-lite"/>
    </source>
</evidence>
<dbReference type="EMBL" id="JAJPWV010000002">
    <property type="protein sequence ID" value="MCD8740182.1"/>
    <property type="molecule type" value="Genomic_DNA"/>
</dbReference>
<evidence type="ECO:0000313" key="3">
    <source>
        <dbReference type="Proteomes" id="UP001199919"/>
    </source>
</evidence>